<proteinExistence type="inferred from homology"/>
<evidence type="ECO:0000256" key="4">
    <source>
        <dbReference type="ARBA" id="ARBA00022898"/>
    </source>
</evidence>
<dbReference type="InterPro" id="IPR015422">
    <property type="entry name" value="PyrdxlP-dep_Trfase_small"/>
</dbReference>
<keyword evidence="4" id="KW-0663">Pyridoxal phosphate</keyword>
<comment type="similarity">
    <text evidence="2">Belongs to the group II decarboxylase family.</text>
</comment>
<evidence type="ECO:0000313" key="6">
    <source>
        <dbReference type="EMBL" id="GAA3580587.1"/>
    </source>
</evidence>
<name>A0ABP6YBZ9_9ACTN</name>
<organism evidence="6 7">
    <name type="scientific">Kribbella ginsengisoli</name>
    <dbReference type="NCBI Taxonomy" id="363865"/>
    <lineage>
        <taxon>Bacteria</taxon>
        <taxon>Bacillati</taxon>
        <taxon>Actinomycetota</taxon>
        <taxon>Actinomycetes</taxon>
        <taxon>Propionibacteriales</taxon>
        <taxon>Kribbellaceae</taxon>
        <taxon>Kribbella</taxon>
    </lineage>
</organism>
<dbReference type="Gene3D" id="3.40.640.10">
    <property type="entry name" value="Type I PLP-dependent aspartate aminotransferase-like (Major domain)"/>
    <property type="match status" value="1"/>
</dbReference>
<dbReference type="PANTHER" id="PTHR11999">
    <property type="entry name" value="GROUP II PYRIDOXAL-5-PHOSPHATE DECARBOXYLASE"/>
    <property type="match status" value="1"/>
</dbReference>
<evidence type="ECO:0000313" key="7">
    <source>
        <dbReference type="Proteomes" id="UP001501222"/>
    </source>
</evidence>
<dbReference type="Proteomes" id="UP001501222">
    <property type="component" value="Unassembled WGS sequence"/>
</dbReference>
<dbReference type="SUPFAM" id="SSF53383">
    <property type="entry name" value="PLP-dependent transferases"/>
    <property type="match status" value="1"/>
</dbReference>
<dbReference type="PANTHER" id="PTHR11999:SF70">
    <property type="entry name" value="MIP05841P"/>
    <property type="match status" value="1"/>
</dbReference>
<gene>
    <name evidence="6" type="ORF">GCM10022235_58620</name>
</gene>
<comment type="cofactor">
    <cofactor evidence="1">
        <name>pyridoxal 5'-phosphate</name>
        <dbReference type="ChEBI" id="CHEBI:597326"/>
    </cofactor>
</comment>
<dbReference type="InterPro" id="IPR002129">
    <property type="entry name" value="PyrdxlP-dep_de-COase"/>
</dbReference>
<protein>
    <recommendedName>
        <fullName evidence="8">Glutamate/tyrosine decarboxylase-like PLP-dependent enzyme</fullName>
    </recommendedName>
</protein>
<dbReference type="InterPro" id="IPR015424">
    <property type="entry name" value="PyrdxlP-dep_Trfase"/>
</dbReference>
<keyword evidence="7" id="KW-1185">Reference proteome</keyword>
<dbReference type="Pfam" id="PF00282">
    <property type="entry name" value="Pyridoxal_deC"/>
    <property type="match status" value="1"/>
</dbReference>
<evidence type="ECO:0008006" key="8">
    <source>
        <dbReference type="Google" id="ProtNLM"/>
    </source>
</evidence>
<dbReference type="PROSITE" id="PS00392">
    <property type="entry name" value="DDC_GAD_HDC_YDC"/>
    <property type="match status" value="1"/>
</dbReference>
<accession>A0ABP6YBZ9</accession>
<dbReference type="EMBL" id="BAABAA010000008">
    <property type="protein sequence ID" value="GAA3580587.1"/>
    <property type="molecule type" value="Genomic_DNA"/>
</dbReference>
<keyword evidence="5" id="KW-0456">Lyase</keyword>
<dbReference type="Gene3D" id="3.90.1150.10">
    <property type="entry name" value="Aspartate Aminotransferase, domain 1"/>
    <property type="match status" value="1"/>
</dbReference>
<evidence type="ECO:0000256" key="1">
    <source>
        <dbReference type="ARBA" id="ARBA00001933"/>
    </source>
</evidence>
<evidence type="ECO:0000256" key="3">
    <source>
        <dbReference type="ARBA" id="ARBA00022793"/>
    </source>
</evidence>
<dbReference type="InterPro" id="IPR010977">
    <property type="entry name" value="Aromatic_deC"/>
</dbReference>
<sequence>MHQRYAVHRLTPRALEIELYQALVEGRADDFCHLFSSRTERMEIDPAAVQSAYEALAERGRLGAVEQIADATGIRPRLSERIAHRACAVLAASARPEAIDYLGQISTVAPRPAEADVQFGIRFAWRTGRYGTLVDLCRSTGVMPDLTDGEVDSLVADGCARNDFRDVERVLELLGRSAGFSGFDGHLERVVASGRLGEIPAMTRLFSDFTPTAIDLPLLTRMADSRDTRAVRFAYLDPRAATVLRDRLPAAVEFATATEDDELVSLLTAQQGEQATGPATGDSSAAAMHVVDEELLVTVFHYLGRRIRRDPVPLDRPGDRQQLEVVLNGMISPEGNSARSVLDTFTKHIAPTVISADSPRFFAFAPNAPTKASLLFDMVVSCSSLQGISWLEAAGVVAAEEQALRFLTSLIGLPDGARGCFVSGGTQAALSALVVARESASGRPGRLRVMLSDQAHASIANSARAVGAEPLLVPTDSGRLTRHGVRSALAAMDPRDQVICVAGSAGTTNAGQIDDLQGVAEICAEHGFWFHVDAALGGAALLADDARQRFVGIELADSVVIDPHKWFFAPYDCAALLYRNPDVARKVHTQDAPYLDAIHDNGEWNPSDLAHHCSRRARGLPFWFSLAVHGTDAYRRAVEHGIMLATYAAQLIEHAVHLELILHPELAVVLFRRNGWGKADYLSWSKAILDRQIAFVTPTTWYGEPVARLAFAHPATTTEVVDEVIASTLEAFRS</sequence>
<dbReference type="Gene3D" id="3.90.1150.170">
    <property type="match status" value="1"/>
</dbReference>
<dbReference type="RefSeq" id="WP_344845899.1">
    <property type="nucleotide sequence ID" value="NZ_BAABAA010000008.1"/>
</dbReference>
<evidence type="ECO:0000256" key="5">
    <source>
        <dbReference type="ARBA" id="ARBA00023239"/>
    </source>
</evidence>
<keyword evidence="3" id="KW-0210">Decarboxylase</keyword>
<dbReference type="InterPro" id="IPR015421">
    <property type="entry name" value="PyrdxlP-dep_Trfase_major"/>
</dbReference>
<evidence type="ECO:0000256" key="2">
    <source>
        <dbReference type="ARBA" id="ARBA00009533"/>
    </source>
</evidence>
<reference evidence="7" key="1">
    <citation type="journal article" date="2019" name="Int. J. Syst. Evol. Microbiol.">
        <title>The Global Catalogue of Microorganisms (GCM) 10K type strain sequencing project: providing services to taxonomists for standard genome sequencing and annotation.</title>
        <authorList>
            <consortium name="The Broad Institute Genomics Platform"/>
            <consortium name="The Broad Institute Genome Sequencing Center for Infectious Disease"/>
            <person name="Wu L."/>
            <person name="Ma J."/>
        </authorList>
    </citation>
    <scope>NUCLEOTIDE SEQUENCE [LARGE SCALE GENOMIC DNA]</scope>
    <source>
        <strain evidence="7">JCM 16928</strain>
    </source>
</reference>
<dbReference type="InterPro" id="IPR021115">
    <property type="entry name" value="Pyridoxal-P_BS"/>
</dbReference>
<comment type="caution">
    <text evidence="6">The sequence shown here is derived from an EMBL/GenBank/DDBJ whole genome shotgun (WGS) entry which is preliminary data.</text>
</comment>